<keyword evidence="3 6" id="KW-0732">Signal</keyword>
<gene>
    <name evidence="7" type="ORF">NCCP691_25780</name>
</gene>
<evidence type="ECO:0000256" key="1">
    <source>
        <dbReference type="ARBA" id="ARBA00004442"/>
    </source>
</evidence>
<feature type="signal peptide" evidence="6">
    <location>
        <begin position="1"/>
        <end position="24"/>
    </location>
</feature>
<dbReference type="InterPro" id="IPR010583">
    <property type="entry name" value="MipA"/>
</dbReference>
<dbReference type="Proteomes" id="UP000887222">
    <property type="component" value="Unassembled WGS sequence"/>
</dbReference>
<keyword evidence="8" id="KW-1185">Reference proteome</keyword>
<protein>
    <recommendedName>
        <fullName evidence="9">Outer membrane scaffolding protein for murein synthesis (MipA/OmpV family)</fullName>
    </recommendedName>
</protein>
<dbReference type="PANTHER" id="PTHR38776:SF1">
    <property type="entry name" value="MLTA-INTERACTING PROTEIN-RELATED"/>
    <property type="match status" value="1"/>
</dbReference>
<evidence type="ECO:0000313" key="7">
    <source>
        <dbReference type="EMBL" id="GIZ52564.1"/>
    </source>
</evidence>
<organism evidence="7 8">
    <name type="scientific">Noviherbaspirillum aridicola</name>
    <dbReference type="NCBI Taxonomy" id="2849687"/>
    <lineage>
        <taxon>Bacteria</taxon>
        <taxon>Pseudomonadati</taxon>
        <taxon>Pseudomonadota</taxon>
        <taxon>Betaproteobacteria</taxon>
        <taxon>Burkholderiales</taxon>
        <taxon>Oxalobacteraceae</taxon>
        <taxon>Noviherbaspirillum</taxon>
    </lineage>
</organism>
<keyword evidence="5" id="KW-0998">Cell outer membrane</keyword>
<dbReference type="Pfam" id="PF06629">
    <property type="entry name" value="MipA"/>
    <property type="match status" value="1"/>
</dbReference>
<reference evidence="7 8" key="1">
    <citation type="journal article" date="2022" name="Int. J. Syst. Evol. Microbiol.">
        <title>Noviherbaspirillum aridicola sp. nov., isolated from an arid soil in Pakistan.</title>
        <authorList>
            <person name="Khan I.U."/>
            <person name="Saqib M."/>
            <person name="Amin A."/>
            <person name="Hussain F."/>
            <person name="Li L."/>
            <person name="Liu Y.H."/>
            <person name="Fang B.Z."/>
            <person name="Ahmed I."/>
            <person name="Li W.J."/>
        </authorList>
    </citation>
    <scope>NUCLEOTIDE SEQUENCE [LARGE SCALE GENOMIC DNA]</scope>
    <source>
        <strain evidence="7 8">NCCP-691</strain>
    </source>
</reference>
<proteinExistence type="inferred from homology"/>
<comment type="caution">
    <text evidence="7">The sequence shown here is derived from an EMBL/GenBank/DDBJ whole genome shotgun (WGS) entry which is preliminary data.</text>
</comment>
<dbReference type="EMBL" id="BPMK01000011">
    <property type="protein sequence ID" value="GIZ52564.1"/>
    <property type="molecule type" value="Genomic_DNA"/>
</dbReference>
<name>A0ABQ4Q781_9BURK</name>
<keyword evidence="4" id="KW-0472">Membrane</keyword>
<comment type="similarity">
    <text evidence="2">Belongs to the MipA/OmpV family.</text>
</comment>
<accession>A0ABQ4Q781</accession>
<dbReference type="PANTHER" id="PTHR38776">
    <property type="entry name" value="MLTA-INTERACTING PROTEIN-RELATED"/>
    <property type="match status" value="1"/>
</dbReference>
<evidence type="ECO:0000313" key="8">
    <source>
        <dbReference type="Proteomes" id="UP000887222"/>
    </source>
</evidence>
<feature type="chain" id="PRO_5045827291" description="Outer membrane scaffolding protein for murein synthesis (MipA/OmpV family)" evidence="6">
    <location>
        <begin position="25"/>
        <end position="294"/>
    </location>
</feature>
<evidence type="ECO:0000256" key="5">
    <source>
        <dbReference type="ARBA" id="ARBA00023237"/>
    </source>
</evidence>
<sequence>MTKTSALTLAAPLTRATFPSLAMAAAFCAVAGTVGDAAAETLPLWEVGAGVGALVLPEYRGSDQERAFVLPTPYFVYRGEHLKADRNGVRAELLDSERVDISLSLNATLPVSSDDNEARRGMPDLRPTVEMGGNASINLWKSANGKTRLDLRLPLRAAVTVESSPKHIGWVFSPNLNIDIEDPAGFSGWRLGMLAGPLFSTRKYNAYFYSVSPAQALPDRPAYSASGGYSGTQFTTALSKRFPRYWVGAFLRYDNLRGASFEDSPLVLKHQSVAAGVAINWIFGESSQRVEADE</sequence>
<evidence type="ECO:0000256" key="3">
    <source>
        <dbReference type="ARBA" id="ARBA00022729"/>
    </source>
</evidence>
<evidence type="ECO:0000256" key="2">
    <source>
        <dbReference type="ARBA" id="ARBA00005722"/>
    </source>
</evidence>
<evidence type="ECO:0008006" key="9">
    <source>
        <dbReference type="Google" id="ProtNLM"/>
    </source>
</evidence>
<dbReference type="RefSeq" id="WP_220808986.1">
    <property type="nucleotide sequence ID" value="NZ_BPMK01000011.1"/>
</dbReference>
<evidence type="ECO:0000256" key="6">
    <source>
        <dbReference type="SAM" id="SignalP"/>
    </source>
</evidence>
<evidence type="ECO:0000256" key="4">
    <source>
        <dbReference type="ARBA" id="ARBA00023136"/>
    </source>
</evidence>
<comment type="subcellular location">
    <subcellularLocation>
        <location evidence="1">Cell outer membrane</location>
    </subcellularLocation>
</comment>